<dbReference type="InterPro" id="IPR011413">
    <property type="entry name" value="UCP036540_AIR"/>
</dbReference>
<dbReference type="SUPFAM" id="SSF56042">
    <property type="entry name" value="PurM C-terminal domain-like"/>
    <property type="match status" value="1"/>
</dbReference>
<dbReference type="NCBIfam" id="TIGR04049">
    <property type="entry name" value="AIR_rel_sll0787"/>
    <property type="match status" value="1"/>
</dbReference>
<dbReference type="InterPro" id="IPR036921">
    <property type="entry name" value="PurM-like_N_sf"/>
</dbReference>
<evidence type="ECO:0000313" key="5">
    <source>
        <dbReference type="Proteomes" id="UP001371305"/>
    </source>
</evidence>
<feature type="domain" description="PurM-like N-terminal" evidence="2">
    <location>
        <begin position="46"/>
        <end position="154"/>
    </location>
</feature>
<evidence type="ECO:0000313" key="4">
    <source>
        <dbReference type="EMBL" id="MEK7950371.1"/>
    </source>
</evidence>
<dbReference type="InterPro" id="IPR024030">
    <property type="entry name" value="AIR_synthase-rel_sll0787"/>
</dbReference>
<dbReference type="RefSeq" id="WP_341403881.1">
    <property type="nucleotide sequence ID" value="NZ_JBBUKT010000002.1"/>
</dbReference>
<proteinExistence type="predicted"/>
<dbReference type="InterPro" id="IPR010918">
    <property type="entry name" value="PurM-like_C_dom"/>
</dbReference>
<dbReference type="InterPro" id="IPR006283">
    <property type="entry name" value="ThiL-like"/>
</dbReference>
<dbReference type="CDD" id="cd02192">
    <property type="entry name" value="PurM-like3"/>
    <property type="match status" value="1"/>
</dbReference>
<dbReference type="PANTHER" id="PTHR30270:SF0">
    <property type="entry name" value="THIAMINE-MONOPHOSPHATE KINASE"/>
    <property type="match status" value="1"/>
</dbReference>
<keyword evidence="1" id="KW-0784">Thiamine biosynthesis</keyword>
<gene>
    <name evidence="4" type="ORF">WKV53_07685</name>
</gene>
<dbReference type="Gene3D" id="3.30.1330.10">
    <property type="entry name" value="PurM-like, N-terminal domain"/>
    <property type="match status" value="1"/>
</dbReference>
<comment type="caution">
    <text evidence="4">The sequence shown here is derived from an EMBL/GenBank/DDBJ whole genome shotgun (WGS) entry which is preliminary data.</text>
</comment>
<keyword evidence="5" id="KW-1185">Reference proteome</keyword>
<dbReference type="PANTHER" id="PTHR30270">
    <property type="entry name" value="THIAMINE-MONOPHOSPHATE KINASE"/>
    <property type="match status" value="1"/>
</dbReference>
<dbReference type="Pfam" id="PF00586">
    <property type="entry name" value="AIRS"/>
    <property type="match status" value="1"/>
</dbReference>
<dbReference type="Gene3D" id="3.90.650.10">
    <property type="entry name" value="PurM-like C-terminal domain"/>
    <property type="match status" value="1"/>
</dbReference>
<evidence type="ECO:0000259" key="2">
    <source>
        <dbReference type="Pfam" id="PF00586"/>
    </source>
</evidence>
<dbReference type="Pfam" id="PF02769">
    <property type="entry name" value="AIRS_C"/>
    <property type="match status" value="1"/>
</dbReference>
<name>A0ABU9AT98_9BACT</name>
<evidence type="ECO:0000256" key="1">
    <source>
        <dbReference type="ARBA" id="ARBA00022977"/>
    </source>
</evidence>
<dbReference type="InterPro" id="IPR036676">
    <property type="entry name" value="PurM-like_C_sf"/>
</dbReference>
<dbReference type="InterPro" id="IPR016188">
    <property type="entry name" value="PurM-like_N"/>
</dbReference>
<accession>A0ABU9AT98</accession>
<organism evidence="4 5">
    <name type="scientific">Luteolibacter soli</name>
    <dbReference type="NCBI Taxonomy" id="3135280"/>
    <lineage>
        <taxon>Bacteria</taxon>
        <taxon>Pseudomonadati</taxon>
        <taxon>Verrucomicrobiota</taxon>
        <taxon>Verrucomicrobiia</taxon>
        <taxon>Verrucomicrobiales</taxon>
        <taxon>Verrucomicrobiaceae</taxon>
        <taxon>Luteolibacter</taxon>
    </lineage>
</organism>
<reference evidence="4 5" key="1">
    <citation type="submission" date="2024-04" db="EMBL/GenBank/DDBJ databases">
        <title>Luteolibacter sp. isolated from soil.</title>
        <authorList>
            <person name="An J."/>
        </authorList>
    </citation>
    <scope>NUCLEOTIDE SEQUENCE [LARGE SCALE GENOMIC DNA]</scope>
    <source>
        <strain evidence="4 5">Y139</strain>
    </source>
</reference>
<protein>
    <submittedName>
        <fullName evidence="4">Sll0787 family AIR synthase-like protein</fullName>
    </submittedName>
</protein>
<dbReference type="SUPFAM" id="SSF55326">
    <property type="entry name" value="PurM N-terminal domain-like"/>
    <property type="match status" value="1"/>
</dbReference>
<dbReference type="PIRSF" id="PIRSF036540">
    <property type="entry name" value="UCP036540_AIR"/>
    <property type="match status" value="1"/>
</dbReference>
<dbReference type="Proteomes" id="UP001371305">
    <property type="component" value="Unassembled WGS sequence"/>
</dbReference>
<feature type="domain" description="PurM-like C-terminal" evidence="3">
    <location>
        <begin position="209"/>
        <end position="307"/>
    </location>
</feature>
<evidence type="ECO:0000259" key="3">
    <source>
        <dbReference type="Pfam" id="PF02769"/>
    </source>
</evidence>
<sequence length="320" mass="33683">MTAAPPVSLLEELARFLQQHPAVREKACIHEVYAPAESVAGISRLGDDCAAIPDPSTGGHLLFAAEGMLDSFVRDDPWFAGYSAVMVNLSDVAAMGGTPIAITDVLVTPDMASAEEIWAGMRAASETYGVPIVGGHTTLAKVDSPRLSAAVLGRAGEELLTSFDAKPGDALVIAIDMRGTYRGNKPFWNASTGSPPDRLRGDLALLPQVAERRLSLAAKDISNGGIIGTLAMLAHCSGVGAILDLAHLPKPDEAGWERWLVSFPSFGFLFAVPQPQVAELAALFASRDLACAPIGHFTENPDLVLTDDSARVVLDFGLEA</sequence>
<dbReference type="EMBL" id="JBBUKT010000002">
    <property type="protein sequence ID" value="MEK7950371.1"/>
    <property type="molecule type" value="Genomic_DNA"/>
</dbReference>